<proteinExistence type="inferred from homology"/>
<feature type="non-terminal residue" evidence="2">
    <location>
        <position position="95"/>
    </location>
</feature>
<dbReference type="PANTHER" id="PTHR43039">
    <property type="entry name" value="ESTERASE-RELATED"/>
    <property type="match status" value="1"/>
</dbReference>
<dbReference type="SUPFAM" id="SSF53474">
    <property type="entry name" value="alpha/beta-Hydrolases"/>
    <property type="match status" value="1"/>
</dbReference>
<evidence type="ECO:0000256" key="1">
    <source>
        <dbReference type="ARBA" id="ARBA00008645"/>
    </source>
</evidence>
<comment type="caution">
    <text evidence="2">The sequence shown here is derived from an EMBL/GenBank/DDBJ whole genome shotgun (WGS) entry which is preliminary data.</text>
</comment>
<dbReference type="EMBL" id="BKCJ011816538">
    <property type="protein sequence ID" value="GFD55326.1"/>
    <property type="molecule type" value="Genomic_DNA"/>
</dbReference>
<comment type="similarity">
    <text evidence="1">Belongs to the AB hydrolase superfamily.</text>
</comment>
<organism evidence="2">
    <name type="scientific">Tanacetum cinerariifolium</name>
    <name type="common">Dalmatian daisy</name>
    <name type="synonym">Chrysanthemum cinerariifolium</name>
    <dbReference type="NCBI Taxonomy" id="118510"/>
    <lineage>
        <taxon>Eukaryota</taxon>
        <taxon>Viridiplantae</taxon>
        <taxon>Streptophyta</taxon>
        <taxon>Embryophyta</taxon>
        <taxon>Tracheophyta</taxon>
        <taxon>Spermatophyta</taxon>
        <taxon>Magnoliopsida</taxon>
        <taxon>eudicotyledons</taxon>
        <taxon>Gunneridae</taxon>
        <taxon>Pentapetalae</taxon>
        <taxon>asterids</taxon>
        <taxon>campanulids</taxon>
        <taxon>Asterales</taxon>
        <taxon>Asteraceae</taxon>
        <taxon>Asteroideae</taxon>
        <taxon>Anthemideae</taxon>
        <taxon>Anthemidinae</taxon>
        <taxon>Tanacetum</taxon>
    </lineage>
</organism>
<name>A0A699XBU5_TANCI</name>
<evidence type="ECO:0000313" key="2">
    <source>
        <dbReference type="EMBL" id="GFD55326.1"/>
    </source>
</evidence>
<dbReference type="AlphaFoldDB" id="A0A699XBU5"/>
<gene>
    <name evidence="2" type="ORF">Tci_927295</name>
</gene>
<evidence type="ECO:0008006" key="3">
    <source>
        <dbReference type="Google" id="ProtNLM"/>
    </source>
</evidence>
<sequence>YYGGFERADLEQVLTAMRANYVQWATTFATMLVGQHAAPALSQELVACATQVDPALAAQLVEQAFLGDFRPQLAQLQVPTLVLQCHDDPAVPEEV</sequence>
<feature type="non-terminal residue" evidence="2">
    <location>
        <position position="1"/>
    </location>
</feature>
<protein>
    <recommendedName>
        <fullName evidence="3">AB hydrolase-1 domain-containing protein</fullName>
    </recommendedName>
</protein>
<reference evidence="2" key="1">
    <citation type="journal article" date="2019" name="Sci. Rep.">
        <title>Draft genome of Tanacetum cinerariifolium, the natural source of mosquito coil.</title>
        <authorList>
            <person name="Yamashiro T."/>
            <person name="Shiraishi A."/>
            <person name="Satake H."/>
            <person name="Nakayama K."/>
        </authorList>
    </citation>
    <scope>NUCLEOTIDE SEQUENCE</scope>
</reference>
<accession>A0A699XBU5</accession>
<dbReference type="InterPro" id="IPR029058">
    <property type="entry name" value="AB_hydrolase_fold"/>
</dbReference>
<dbReference type="Gene3D" id="3.40.50.1820">
    <property type="entry name" value="alpha/beta hydrolase"/>
    <property type="match status" value="1"/>
</dbReference>